<evidence type="ECO:0000259" key="1">
    <source>
        <dbReference type="Pfam" id="PF06568"/>
    </source>
</evidence>
<evidence type="ECO:0000313" key="2">
    <source>
        <dbReference type="EMBL" id="SHF71817.1"/>
    </source>
</evidence>
<name>A0A1M5DXU3_9HYPH</name>
<dbReference type="Pfam" id="PF06568">
    <property type="entry name" value="YjiS-like"/>
    <property type="match status" value="1"/>
</dbReference>
<feature type="domain" description="YjiS-like" evidence="1">
    <location>
        <begin position="7"/>
        <end position="41"/>
    </location>
</feature>
<dbReference type="RefSeq" id="WP_082093992.1">
    <property type="nucleotide sequence ID" value="NZ_FQVC01000012.1"/>
</dbReference>
<evidence type="ECO:0000313" key="3">
    <source>
        <dbReference type="Proteomes" id="UP000184533"/>
    </source>
</evidence>
<accession>A0A1M5DXU3</accession>
<reference evidence="2 3" key="1">
    <citation type="submission" date="2016-11" db="EMBL/GenBank/DDBJ databases">
        <authorList>
            <person name="Jaros S."/>
            <person name="Januszkiewicz K."/>
            <person name="Wedrychowicz H."/>
        </authorList>
    </citation>
    <scope>NUCLEOTIDE SEQUENCE [LARGE SCALE GENOMIC DNA]</scope>
    <source>
        <strain evidence="2 3">DSM 17137</strain>
    </source>
</reference>
<gene>
    <name evidence="2" type="ORF">SAMN02745223_03379</name>
</gene>
<organism evidence="2 3">
    <name type="scientific">Devosia limi DSM 17137</name>
    <dbReference type="NCBI Taxonomy" id="1121477"/>
    <lineage>
        <taxon>Bacteria</taxon>
        <taxon>Pseudomonadati</taxon>
        <taxon>Pseudomonadota</taxon>
        <taxon>Alphaproteobacteria</taxon>
        <taxon>Hyphomicrobiales</taxon>
        <taxon>Devosiaceae</taxon>
        <taxon>Devosia</taxon>
    </lineage>
</organism>
<dbReference type="EMBL" id="FQVC01000012">
    <property type="protein sequence ID" value="SHF71817.1"/>
    <property type="molecule type" value="Genomic_DNA"/>
</dbReference>
<protein>
    <recommendedName>
        <fullName evidence="1">YjiS-like domain-containing protein</fullName>
    </recommendedName>
</protein>
<sequence>MFTRFGRRFRAWQQDRAAIRKLAMLDDRLLADMGVARSEIDCFVRDRIGN</sequence>
<dbReference type="Proteomes" id="UP000184533">
    <property type="component" value="Unassembled WGS sequence"/>
</dbReference>
<proteinExistence type="predicted"/>
<dbReference type="InterPro" id="IPR009506">
    <property type="entry name" value="YjiS-like"/>
</dbReference>
<dbReference type="AlphaFoldDB" id="A0A1M5DXU3"/>